<keyword evidence="1" id="KW-0597">Phosphoprotein</keyword>
<feature type="modified residue" description="4-aspartylphosphate" evidence="1">
    <location>
        <position position="39"/>
    </location>
</feature>
<accession>A0ABS1U4C0</accession>
<keyword evidence="4" id="KW-1185">Reference proteome</keyword>
<evidence type="ECO:0000256" key="1">
    <source>
        <dbReference type="PROSITE-ProRule" id="PRU00169"/>
    </source>
</evidence>
<dbReference type="SUPFAM" id="SSF52172">
    <property type="entry name" value="CheY-like"/>
    <property type="match status" value="1"/>
</dbReference>
<dbReference type="InterPro" id="IPR011006">
    <property type="entry name" value="CheY-like_superfamily"/>
</dbReference>
<dbReference type="PROSITE" id="PS50110">
    <property type="entry name" value="RESPONSE_REGULATORY"/>
    <property type="match status" value="1"/>
</dbReference>
<dbReference type="RefSeq" id="WP_202832763.1">
    <property type="nucleotide sequence ID" value="NZ_JAETWB010000007.1"/>
</dbReference>
<feature type="domain" description="Response regulatory" evidence="2">
    <location>
        <begin position="1"/>
        <end position="50"/>
    </location>
</feature>
<dbReference type="Gene3D" id="3.40.50.2300">
    <property type="match status" value="1"/>
</dbReference>
<gene>
    <name evidence="3" type="ORF">JMJ56_15945</name>
</gene>
<dbReference type="EMBL" id="JAETWB010000007">
    <property type="protein sequence ID" value="MBL6079512.1"/>
    <property type="molecule type" value="Genomic_DNA"/>
</dbReference>
<comment type="caution">
    <text evidence="3">The sequence shown here is derived from an EMBL/GenBank/DDBJ whole genome shotgun (WGS) entry which is preliminary data.</text>
</comment>
<evidence type="ECO:0000313" key="3">
    <source>
        <dbReference type="EMBL" id="MBL6079512.1"/>
    </source>
</evidence>
<sequence length="50" mass="5535">MEVARSHLRDLGHEIRTVETVAEALAQARAWDPDAILLDLDCRTSPASMC</sequence>
<protein>
    <recommendedName>
        <fullName evidence="2">Response regulatory domain-containing protein</fullName>
    </recommendedName>
</protein>
<name>A0ABS1U4C0_9PROT</name>
<evidence type="ECO:0000259" key="2">
    <source>
        <dbReference type="PROSITE" id="PS50110"/>
    </source>
</evidence>
<evidence type="ECO:0000313" key="4">
    <source>
        <dbReference type="Proteomes" id="UP000660885"/>
    </source>
</evidence>
<proteinExistence type="predicted"/>
<dbReference type="Proteomes" id="UP000660885">
    <property type="component" value="Unassembled WGS sequence"/>
</dbReference>
<dbReference type="InterPro" id="IPR001789">
    <property type="entry name" value="Sig_transdc_resp-reg_receiver"/>
</dbReference>
<organism evidence="3 4">
    <name type="scientific">Belnapia arida</name>
    <dbReference type="NCBI Taxonomy" id="2804533"/>
    <lineage>
        <taxon>Bacteria</taxon>
        <taxon>Pseudomonadati</taxon>
        <taxon>Pseudomonadota</taxon>
        <taxon>Alphaproteobacteria</taxon>
        <taxon>Acetobacterales</taxon>
        <taxon>Roseomonadaceae</taxon>
        <taxon>Belnapia</taxon>
    </lineage>
</organism>
<reference evidence="3 4" key="1">
    <citation type="submission" date="2021-01" db="EMBL/GenBank/DDBJ databases">
        <title>Belnapia mucosa sp. nov. and Belnapia arida sp. nov., isolated from the Tabernas Desert (Almeria, Spain).</title>
        <authorList>
            <person name="Molina-Menor E."/>
            <person name="Vidal-Verdu A."/>
            <person name="Calonge A."/>
            <person name="Satari L."/>
            <person name="Pereto J."/>
            <person name="Porcar M."/>
        </authorList>
    </citation>
    <scope>NUCLEOTIDE SEQUENCE [LARGE SCALE GENOMIC DNA]</scope>
    <source>
        <strain evidence="3 4">T18</strain>
    </source>
</reference>